<dbReference type="CDD" id="cd11614">
    <property type="entry name" value="SAF_CpaB_FlgA_like"/>
    <property type="match status" value="1"/>
</dbReference>
<feature type="domain" description="SAF" evidence="1">
    <location>
        <begin position="40"/>
        <end position="104"/>
    </location>
</feature>
<evidence type="ECO:0000313" key="3">
    <source>
        <dbReference type="Proteomes" id="UP000318693"/>
    </source>
</evidence>
<evidence type="ECO:0000313" key="2">
    <source>
        <dbReference type="EMBL" id="TRW44931.1"/>
    </source>
</evidence>
<dbReference type="SMART" id="SM00858">
    <property type="entry name" value="SAF"/>
    <property type="match status" value="1"/>
</dbReference>
<dbReference type="Proteomes" id="UP000318693">
    <property type="component" value="Unassembled WGS sequence"/>
</dbReference>
<gene>
    <name evidence="2" type="ORF">FJ693_11490</name>
</gene>
<dbReference type="RefSeq" id="WP_143418668.1">
    <property type="nucleotide sequence ID" value="NZ_VJXR01000032.1"/>
</dbReference>
<keyword evidence="3" id="KW-1185">Reference proteome</keyword>
<organism evidence="2 3">
    <name type="scientific">Georgenia yuyongxinii</name>
    <dbReference type="NCBI Taxonomy" id="2589797"/>
    <lineage>
        <taxon>Bacteria</taxon>
        <taxon>Bacillati</taxon>
        <taxon>Actinomycetota</taxon>
        <taxon>Actinomycetes</taxon>
        <taxon>Micrococcales</taxon>
        <taxon>Bogoriellaceae</taxon>
        <taxon>Georgenia</taxon>
    </lineage>
</organism>
<reference evidence="2 3" key="1">
    <citation type="submission" date="2019-07" db="EMBL/GenBank/DDBJ databases">
        <title>Georgenia wutianyii sp. nov. and Georgenia *** sp. nov. isolated from plateau pika (Ochotona curzoniae) in the Qinghai-Tibet plateau of China.</title>
        <authorList>
            <person name="Tian Z."/>
        </authorList>
    </citation>
    <scope>NUCLEOTIDE SEQUENCE [LARGE SCALE GENOMIC DNA]</scope>
    <source>
        <strain evidence="2 3">Z446</strain>
    </source>
</reference>
<proteinExistence type="predicted"/>
<dbReference type="EMBL" id="VJXR01000032">
    <property type="protein sequence ID" value="TRW44931.1"/>
    <property type="molecule type" value="Genomic_DNA"/>
</dbReference>
<sequence length="252" mass="25656">MARRVIAAVAAVLLAAVGAFVLVSYVGAAEQRAMAGMASTNVLVVTTPIAKGTSADQLADQVERRDLPVKAVTPGTVTSLDELTGLVATTDLQPGEQLLTARFANALTEAAAAAVEVPAGMQEVSVLLEPQRVVGGHLATGDTVGVYISLGGETPQTHLVLHKALVTQVQGAVPAPAAETTASTTDVVPTADVAPAPEAAPSQSVMVTLALTGPDAERLVFGSEHGTVWLSKQPADASTDGTRIVTRENVLQ</sequence>
<dbReference type="Pfam" id="PF16976">
    <property type="entry name" value="RcpC"/>
    <property type="match status" value="1"/>
</dbReference>
<comment type="caution">
    <text evidence="2">The sequence shown here is derived from an EMBL/GenBank/DDBJ whole genome shotgun (WGS) entry which is preliminary data.</text>
</comment>
<evidence type="ECO:0000259" key="1">
    <source>
        <dbReference type="SMART" id="SM00858"/>
    </source>
</evidence>
<dbReference type="Pfam" id="PF08666">
    <property type="entry name" value="SAF"/>
    <property type="match status" value="1"/>
</dbReference>
<name>A0A552WQ70_9MICO</name>
<protein>
    <recommendedName>
        <fullName evidence="1">SAF domain-containing protein</fullName>
    </recommendedName>
</protein>
<dbReference type="InterPro" id="IPR031571">
    <property type="entry name" value="RcpC_dom"/>
</dbReference>
<dbReference type="AlphaFoldDB" id="A0A552WQ70"/>
<dbReference type="InterPro" id="IPR013974">
    <property type="entry name" value="SAF"/>
</dbReference>
<accession>A0A552WQ70</accession>